<dbReference type="Pfam" id="PF00651">
    <property type="entry name" value="BTB"/>
    <property type="match status" value="1"/>
</dbReference>
<evidence type="ECO:0000313" key="6">
    <source>
        <dbReference type="Proteomes" id="UP000829291"/>
    </source>
</evidence>
<dbReference type="PANTHER" id="PTHR22667:SF0">
    <property type="entry name" value="AT01380P-RELATED"/>
    <property type="match status" value="1"/>
</dbReference>
<dbReference type="InterPro" id="IPR011705">
    <property type="entry name" value="BACK"/>
</dbReference>
<feature type="compositionally biased region" description="Pro residues" evidence="3">
    <location>
        <begin position="859"/>
        <end position="876"/>
    </location>
</feature>
<evidence type="ECO:0000256" key="2">
    <source>
        <dbReference type="ARBA" id="ARBA00022737"/>
    </source>
</evidence>
<dbReference type="InterPro" id="IPR000048">
    <property type="entry name" value="IQ_motif_EF-hand-BS"/>
</dbReference>
<reference evidence="7" key="1">
    <citation type="submission" date="2025-08" db="UniProtKB">
        <authorList>
            <consortium name="RefSeq"/>
        </authorList>
    </citation>
    <scope>IDENTIFICATION</scope>
    <source>
        <tissue evidence="7">Thorax and Abdomen</tissue>
    </source>
</reference>
<dbReference type="SMART" id="SM00875">
    <property type="entry name" value="BACK"/>
    <property type="match status" value="1"/>
</dbReference>
<dbReference type="Pfam" id="PF07707">
    <property type="entry name" value="BACK"/>
    <property type="match status" value="1"/>
</dbReference>
<dbReference type="SUPFAM" id="SSF54695">
    <property type="entry name" value="POZ domain"/>
    <property type="match status" value="1"/>
</dbReference>
<dbReference type="Gene3D" id="1.25.40.420">
    <property type="match status" value="1"/>
</dbReference>
<dbReference type="Gene3D" id="1.20.5.190">
    <property type="match status" value="1"/>
</dbReference>
<name>A0ABM3G9P3_NEOLC</name>
<dbReference type="InterPro" id="IPR015915">
    <property type="entry name" value="Kelch-typ_b-propeller"/>
</dbReference>
<feature type="region of interest" description="Disordered" evidence="3">
    <location>
        <begin position="446"/>
        <end position="468"/>
    </location>
</feature>
<evidence type="ECO:0000259" key="4">
    <source>
        <dbReference type="SMART" id="SM00225"/>
    </source>
</evidence>
<feature type="region of interest" description="Disordered" evidence="3">
    <location>
        <begin position="1"/>
        <end position="25"/>
    </location>
</feature>
<feature type="region of interest" description="Disordered" evidence="3">
    <location>
        <begin position="55"/>
        <end position="93"/>
    </location>
</feature>
<evidence type="ECO:0000259" key="5">
    <source>
        <dbReference type="SMART" id="SM00875"/>
    </source>
</evidence>
<dbReference type="InterPro" id="IPR056737">
    <property type="entry name" value="Beta-prop_ATRN-MKLN-like"/>
</dbReference>
<keyword evidence="1" id="KW-0880">Kelch repeat</keyword>
<feature type="region of interest" description="Disordered" evidence="3">
    <location>
        <begin position="847"/>
        <end position="928"/>
    </location>
</feature>
<feature type="domain" description="BTB" evidence="4">
    <location>
        <begin position="561"/>
        <end position="656"/>
    </location>
</feature>
<dbReference type="Gene3D" id="3.30.710.10">
    <property type="entry name" value="Potassium Channel Kv1.1, Chain A"/>
    <property type="match status" value="1"/>
</dbReference>
<dbReference type="RefSeq" id="XP_046596989.1">
    <property type="nucleotide sequence ID" value="XM_046741033.1"/>
</dbReference>
<feature type="region of interest" description="Disordered" evidence="3">
    <location>
        <begin position="488"/>
        <end position="523"/>
    </location>
</feature>
<feature type="region of interest" description="Disordered" evidence="3">
    <location>
        <begin position="1136"/>
        <end position="1208"/>
    </location>
</feature>
<dbReference type="Pfam" id="PF00612">
    <property type="entry name" value="IQ"/>
    <property type="match status" value="1"/>
</dbReference>
<accession>A0ABM3G9P3</accession>
<proteinExistence type="predicted"/>
<feature type="compositionally biased region" description="Pro residues" evidence="3">
    <location>
        <begin position="918"/>
        <end position="928"/>
    </location>
</feature>
<dbReference type="SMART" id="SM00015">
    <property type="entry name" value="IQ"/>
    <property type="match status" value="1"/>
</dbReference>
<evidence type="ECO:0000256" key="3">
    <source>
        <dbReference type="SAM" id="MobiDB-lite"/>
    </source>
</evidence>
<dbReference type="Pfam" id="PF24981">
    <property type="entry name" value="Beta-prop_ATRN-LZTR1"/>
    <property type="match status" value="1"/>
</dbReference>
<dbReference type="InterPro" id="IPR011333">
    <property type="entry name" value="SKP1/BTB/POZ_sf"/>
</dbReference>
<dbReference type="SUPFAM" id="SSF117281">
    <property type="entry name" value="Kelch motif"/>
    <property type="match status" value="1"/>
</dbReference>
<organism evidence="6 7">
    <name type="scientific">Neodiprion lecontei</name>
    <name type="common">Redheaded pine sawfly</name>
    <dbReference type="NCBI Taxonomy" id="441921"/>
    <lineage>
        <taxon>Eukaryota</taxon>
        <taxon>Metazoa</taxon>
        <taxon>Ecdysozoa</taxon>
        <taxon>Arthropoda</taxon>
        <taxon>Hexapoda</taxon>
        <taxon>Insecta</taxon>
        <taxon>Pterygota</taxon>
        <taxon>Neoptera</taxon>
        <taxon>Endopterygota</taxon>
        <taxon>Hymenoptera</taxon>
        <taxon>Tenthredinoidea</taxon>
        <taxon>Diprionidae</taxon>
        <taxon>Diprioninae</taxon>
        <taxon>Neodiprion</taxon>
    </lineage>
</organism>
<feature type="domain" description="BACK" evidence="5">
    <location>
        <begin position="663"/>
        <end position="764"/>
    </location>
</feature>
<feature type="compositionally biased region" description="Basic and acidic residues" evidence="3">
    <location>
        <begin position="55"/>
        <end position="72"/>
    </location>
</feature>
<feature type="region of interest" description="Disordered" evidence="3">
    <location>
        <begin position="294"/>
        <end position="314"/>
    </location>
</feature>
<evidence type="ECO:0000256" key="1">
    <source>
        <dbReference type="ARBA" id="ARBA00022441"/>
    </source>
</evidence>
<dbReference type="CDD" id="cd23767">
    <property type="entry name" value="IQCD"/>
    <property type="match status" value="1"/>
</dbReference>
<keyword evidence="6" id="KW-1185">Reference proteome</keyword>
<sequence length="1660" mass="188162">MRKGLPRSYDDNLDTSTSSEEESLLTPDLDLLNLRVPIYHDKTRTAAARRRVVVKRSDEESHPPNLLDEFRLLKARNSPENTTKPKSLHKDDLSSNISLQRAASLQCVSGKALHTSKYEHQVTFAETGYSSDERAAHKSDLRFWRKGTPRIIKAIRQHSKKAIPEDKPEPSPRPKGDNSKSSVVVLYHNKLPAPTPDPSSKPKLRVSHSEDSVAQTLSPTFCPPRGKLQSRLQSHAKTAETLPSKTPTRHKRTALRRQRRRTEEIRRNLSIQRNPVELKSVRVQERRCEGQETSSRLSTVALDKSVKDRESSRIAQENAGSLNHRARGRCRPFDKPGCTPRQMAHRANLGRQNSAEPHPFMNGSHNLSYLMQHMQNHPPKENGDSRGLIDVKSDEARRVFPFQATPSGNLKIIPNQVVFESKKVSVLVADPRHTKVNVKAELSRQGVDVGRSGVDASGQEPPPGISHSTANQLQVHQNLSHIEGEYRPRTQPHRSTHHHGEMDQHPSNQGAASHAMPTNDTPLAALGFNGEQPIDWENIILPEKTDLYQELARRITNYKNADCIIRLGHDEFHCHLLVLQSYSTFFDEKNYKEVDLTGSSVTSKAFSIIYDWMISPTCESCHLLRRDNILEIFTAAQYLGVKELEEQCWAFIDNDELFCEDTAFLLYLESRKIGNTAVMELMVPRIMKFFLMLVSTKDFLELSVEELCSLLRSNYICVNSEMEVLMSAVRWLMHDWEGRRQHLLEVLKCVRFGLIAPWQLVDVKRNPENPEFMELMSYPEIQKMVDDGLAFVIIKYWYGNQTEDYYHWIDLLGLTEPTNRNWAGEDKNYVTYREFLLYLEEYQQTRMPELKAPRKPRTKPTPPSSPPKDCPSPPPSRTRAGFTGQNHAPMEGGSSGAIPNNVNNNPGSRNSLSKHPPGMNPPKMPVPAYLPPGTPASMMVPPEILNEYLSSMDRNAKGECKNYENPEIGPETRDHKCNFIEAGEPNAAVYNLQHVMDRPAMFQRIHPEGCVTDEGRLLSNDGIGMEEHHLYCYQQPHLVYTAERKCHHFDQQMQQQLLRRHKKYEVELVESSRSEEEAATTIQAVYRGYKARRRFDEIRKTSSEERQKTKRVAELLAMPIVKNLHKPLEPVKVSAGFNSQRQNSNDLKQQSCPSPRKTKDELLNDNAGQLQAEENERVNSEKDFEGISFDVISPRPTPRGIKKSRQADLQVEKSSTNFIEPINPIETIKSPTFFHGWDERLSSVTPSLNTDTDDPFSPRMVERSTIDLQTTRESLRQSVEFNDEITRTGNNENLPKPKARGVYMQSVSGFNSQLSQRMSLSLLGSHSKHYYQQNSLFYPDRESVLVLGGIDTHEEYGCTGNTGKDMYRFKPEENSWEFVGEIPEPRHHHSVVYLKGRVYLVGGADPREDDIQKKSPVVGTVWSYDPAGRIWFNEPGMLTPRQNFSLVVSHGKMFAIGGQDRNGMALRTVESFDPIECVWRKVRPMFTARIGPASAKYQNRIWVAGGMTKSKKEPLSREVECYDPLENLWLKAAALRSPRCFASMYVVSGCLYVIGGAGKSPKVENGTESIDSIDVWDQDGCTWCLQASMAIARHGHSTSYIGGQLLIIGGVTTVYMGTLKSVECYCCERANWIKGVASLPYAISGHGSVSLPPVNLLLEP</sequence>
<dbReference type="SMART" id="SM00612">
    <property type="entry name" value="Kelch"/>
    <property type="match status" value="6"/>
</dbReference>
<dbReference type="Gene3D" id="2.120.10.80">
    <property type="entry name" value="Kelch-type beta propeller"/>
    <property type="match status" value="2"/>
</dbReference>
<dbReference type="GeneID" id="124294665"/>
<feature type="compositionally biased region" description="Basic and acidic residues" evidence="3">
    <location>
        <begin position="162"/>
        <end position="178"/>
    </location>
</feature>
<feature type="region of interest" description="Disordered" evidence="3">
    <location>
        <begin position="156"/>
        <end position="260"/>
    </location>
</feature>
<dbReference type="InterPro" id="IPR000210">
    <property type="entry name" value="BTB/POZ_dom"/>
</dbReference>
<dbReference type="SMART" id="SM00225">
    <property type="entry name" value="BTB"/>
    <property type="match status" value="1"/>
</dbReference>
<feature type="compositionally biased region" description="Polar residues" evidence="3">
    <location>
        <begin position="230"/>
        <end position="246"/>
    </location>
</feature>
<evidence type="ECO:0000313" key="7">
    <source>
        <dbReference type="RefSeq" id="XP_046596989.1"/>
    </source>
</evidence>
<feature type="compositionally biased region" description="Basic and acidic residues" evidence="3">
    <location>
        <begin position="1174"/>
        <end position="1185"/>
    </location>
</feature>
<gene>
    <name evidence="7" type="primary">LOC124294665</name>
</gene>
<dbReference type="CDD" id="cd18186">
    <property type="entry name" value="BTB_POZ_ZBTB_KLHL-like"/>
    <property type="match status" value="1"/>
</dbReference>
<feature type="compositionally biased region" description="Basic residues" evidence="3">
    <location>
        <begin position="247"/>
        <end position="260"/>
    </location>
</feature>
<feature type="compositionally biased region" description="Polar residues" evidence="3">
    <location>
        <begin position="505"/>
        <end position="521"/>
    </location>
</feature>
<keyword evidence="2" id="KW-0677">Repeat</keyword>
<dbReference type="CDD" id="cd14733">
    <property type="entry name" value="BACK"/>
    <property type="match status" value="1"/>
</dbReference>
<dbReference type="PROSITE" id="PS50096">
    <property type="entry name" value="IQ"/>
    <property type="match status" value="1"/>
</dbReference>
<feature type="compositionally biased region" description="Low complexity" evidence="3">
    <location>
        <begin position="14"/>
        <end position="25"/>
    </location>
</feature>
<dbReference type="Proteomes" id="UP000829291">
    <property type="component" value="Chromosome 5"/>
</dbReference>
<dbReference type="PANTHER" id="PTHR22667">
    <property type="entry name" value="AT01380P-RELATED"/>
    <property type="match status" value="1"/>
</dbReference>
<feature type="compositionally biased region" description="Polar residues" evidence="3">
    <location>
        <begin position="1136"/>
        <end position="1153"/>
    </location>
</feature>
<protein>
    <submittedName>
        <fullName evidence="7">Uncharacterized protein LOC124294665</fullName>
    </submittedName>
</protein>
<dbReference type="InterPro" id="IPR006652">
    <property type="entry name" value="Kelch_1"/>
</dbReference>